<keyword evidence="2" id="KW-1185">Reference proteome</keyword>
<dbReference type="Proteomes" id="UP000039865">
    <property type="component" value="Unassembled WGS sequence"/>
</dbReference>
<dbReference type="InParanoid" id="A0A078B3K5"/>
<organism evidence="1 2">
    <name type="scientific">Stylonychia lemnae</name>
    <name type="common">Ciliate</name>
    <dbReference type="NCBI Taxonomy" id="5949"/>
    <lineage>
        <taxon>Eukaryota</taxon>
        <taxon>Sar</taxon>
        <taxon>Alveolata</taxon>
        <taxon>Ciliophora</taxon>
        <taxon>Intramacronucleata</taxon>
        <taxon>Spirotrichea</taxon>
        <taxon>Stichotrichia</taxon>
        <taxon>Sporadotrichida</taxon>
        <taxon>Oxytrichidae</taxon>
        <taxon>Stylonychinae</taxon>
        <taxon>Stylonychia</taxon>
    </lineage>
</organism>
<reference evidence="1 2" key="1">
    <citation type="submission" date="2014-06" db="EMBL/GenBank/DDBJ databases">
        <authorList>
            <person name="Swart Estienne"/>
        </authorList>
    </citation>
    <scope>NUCLEOTIDE SEQUENCE [LARGE SCALE GENOMIC DNA]</scope>
    <source>
        <strain evidence="1 2">130c</strain>
    </source>
</reference>
<dbReference type="EMBL" id="CCKQ01017244">
    <property type="protein sequence ID" value="CDW89115.1"/>
    <property type="molecule type" value="Genomic_DNA"/>
</dbReference>
<sequence length="169" mass="18268">MARLLGSSEFKVNGGIAVISDIIITAQPGNSVLISFSTDGIDLEKPSNKKAIEQTGNYSLIKMNEPGFCEICPTTKAKCLGGAEIGPLPGFWRRSNSSKTFEKCIYQPACLGMIPPINNPMGECLLGYKGILCGDCQKGYSRDLNFQLIILVVFMVRSTIKGAKDTSNH</sequence>
<proteinExistence type="predicted"/>
<name>A0A078B3K5_STYLE</name>
<evidence type="ECO:0000313" key="2">
    <source>
        <dbReference type="Proteomes" id="UP000039865"/>
    </source>
</evidence>
<dbReference type="PANTHER" id="PTHR11319">
    <property type="entry name" value="G PROTEIN-COUPLED RECEPTOR-RELATED"/>
    <property type="match status" value="1"/>
</dbReference>
<dbReference type="OrthoDB" id="5950997at2759"/>
<dbReference type="AlphaFoldDB" id="A0A078B3K5"/>
<evidence type="ECO:0000313" key="1">
    <source>
        <dbReference type="EMBL" id="CDW89115.1"/>
    </source>
</evidence>
<gene>
    <name evidence="1" type="primary">Contig9647.g10316</name>
    <name evidence="1" type="ORF">STYLEM_18244</name>
</gene>
<protein>
    <submittedName>
        <fullName evidence="1">Uncharacterized protein</fullName>
    </submittedName>
</protein>
<accession>A0A078B3K5</accession>
<dbReference type="PANTHER" id="PTHR11319:SF35">
    <property type="entry name" value="OUTER MEMBRANE PROTEIN PMPC-RELATED"/>
    <property type="match status" value="1"/>
</dbReference>